<evidence type="ECO:0000313" key="1">
    <source>
        <dbReference type="EMBL" id="MDC3988020.1"/>
    </source>
</evidence>
<keyword evidence="2" id="KW-1185">Reference proteome</keyword>
<dbReference type="InterPro" id="IPR011042">
    <property type="entry name" value="6-blade_b-propeller_TolB-like"/>
</dbReference>
<sequence length="611" mass="60092">MRRTIVLAGLMVWVGCHGGSEGSGGAGGVGGTGGTGAGGIGGAGGGSGGIGGTGGAGGGSGGIGGTGGAGGGSGGIGGTGGAGGGAGGAGGVGGGSNGDGYVCCPAGTFLYFGRCLGLDEPLYQCGTSSSATPCSAAPNAHSACVGGACQPLGSCHEGFADCTAQAGCETSLLTPANCGACGNACAPGEVCTSAGCAPSCAPPATNCNGACVDLFSSPQHCGGCSKPCITPLHGKATCTAATCDFECLPGFTKCGNKCVDANTDASACGASCTTCVVPKGGFTHCDGGQCVPSCPGGFTLCNDVCADLQTSTQHCGACGVTCAGTCIAGTCNPGMSSILANADKPTDIQIDATSVYFIESGTNSIIKANKWGGPKETLAAAQPKPYRLAVDDTHVYWTNELGGSVVRIPSGGGAIELVSAASEPQSIAVSGSEVFWVNKSNKAVMKAPKDGSGPAVTLWIDDDRIIGLRVDETHVYAAAPSLSSGPSFQTWVKRAPRDGSGPVEKLTTGEGGIALDAKRVYFDGMYDMGINVVAFDKASLSMKELSYYVGDLNGVYDDLEVDDAYSYYGGRKSLKCGSSEPVAAAGGMFFVIDGGYIYGTYSDGTVRRVPR</sequence>
<proteinExistence type="predicted"/>
<dbReference type="AlphaFoldDB" id="A0A9X3XEN5"/>
<comment type="caution">
    <text evidence="1">The sequence shown here is derived from an EMBL/GenBank/DDBJ whole genome shotgun (WGS) entry which is preliminary data.</text>
</comment>
<dbReference type="SUPFAM" id="SSF63825">
    <property type="entry name" value="YWTD domain"/>
    <property type="match status" value="1"/>
</dbReference>
<dbReference type="RefSeq" id="WP_272425897.1">
    <property type="nucleotide sequence ID" value="NZ_JAGTJJ010000063.1"/>
</dbReference>
<dbReference type="Proteomes" id="UP001151081">
    <property type="component" value="Unassembled WGS sequence"/>
</dbReference>
<evidence type="ECO:0000313" key="2">
    <source>
        <dbReference type="Proteomes" id="UP001151081"/>
    </source>
</evidence>
<dbReference type="EMBL" id="JAGTJJ010000063">
    <property type="protein sequence ID" value="MDC3988020.1"/>
    <property type="molecule type" value="Genomic_DNA"/>
</dbReference>
<protein>
    <submittedName>
        <fullName evidence="1">Uncharacterized protein</fullName>
    </submittedName>
</protein>
<accession>A0A9X3XEN5</accession>
<reference evidence="1 2" key="1">
    <citation type="submission" date="2021-04" db="EMBL/GenBank/DDBJ databases">
        <title>Genome analysis of Polyangium sp.</title>
        <authorList>
            <person name="Li Y."/>
            <person name="Wang J."/>
        </authorList>
    </citation>
    <scope>NUCLEOTIDE SEQUENCE [LARGE SCALE GENOMIC DNA]</scope>
    <source>
        <strain evidence="1 2">SDU14</strain>
    </source>
</reference>
<dbReference type="PROSITE" id="PS51257">
    <property type="entry name" value="PROKAR_LIPOPROTEIN"/>
    <property type="match status" value="1"/>
</dbReference>
<dbReference type="Gene3D" id="2.120.10.30">
    <property type="entry name" value="TolB, C-terminal domain"/>
    <property type="match status" value="1"/>
</dbReference>
<gene>
    <name evidence="1" type="ORF">KEG57_46570</name>
</gene>
<organism evidence="1 2">
    <name type="scientific">Polyangium jinanense</name>
    <dbReference type="NCBI Taxonomy" id="2829994"/>
    <lineage>
        <taxon>Bacteria</taxon>
        <taxon>Pseudomonadati</taxon>
        <taxon>Myxococcota</taxon>
        <taxon>Polyangia</taxon>
        <taxon>Polyangiales</taxon>
        <taxon>Polyangiaceae</taxon>
        <taxon>Polyangium</taxon>
    </lineage>
</organism>
<name>A0A9X3XEN5_9BACT</name>